<dbReference type="HOGENOM" id="CLU_067821_2_0_6"/>
<reference evidence="1" key="1">
    <citation type="submission" date="2008-01" db="EMBL/GenBank/DDBJ databases">
        <title>Complete sequence of Shewanella halifaxensis HAW-EB4.</title>
        <authorList>
            <consortium name="US DOE Joint Genome Institute"/>
            <person name="Copeland A."/>
            <person name="Lucas S."/>
            <person name="Lapidus A."/>
            <person name="Glavina del Rio T."/>
            <person name="Dalin E."/>
            <person name="Tice H."/>
            <person name="Bruce D."/>
            <person name="Goodwin L."/>
            <person name="Pitluck S."/>
            <person name="Sims D."/>
            <person name="Brettin T."/>
            <person name="Detter J.C."/>
            <person name="Han C."/>
            <person name="Kuske C.R."/>
            <person name="Schmutz J."/>
            <person name="Larimer F."/>
            <person name="Land M."/>
            <person name="Hauser L."/>
            <person name="Kyrpides N."/>
            <person name="Kim E."/>
            <person name="Zhao J.-S."/>
            <person name="Richardson P."/>
        </authorList>
    </citation>
    <scope>NUCLEOTIDE SEQUENCE [LARGE SCALE GENOMIC DNA]</scope>
    <source>
        <strain evidence="1">HAW-EB4</strain>
    </source>
</reference>
<accession>B0TKQ6</accession>
<dbReference type="eggNOG" id="COG2801">
    <property type="taxonomic scope" value="Bacteria"/>
</dbReference>
<dbReference type="SUPFAM" id="SSF46689">
    <property type="entry name" value="Homeodomain-like"/>
    <property type="match status" value="1"/>
</dbReference>
<dbReference type="AlphaFoldDB" id="B0TKQ6"/>
<dbReference type="EMBL" id="CP000931">
    <property type="protein sequence ID" value="ABZ75858.1"/>
    <property type="molecule type" value="Genomic_DNA"/>
</dbReference>
<gene>
    <name evidence="1" type="ordered locus">Shal_1289</name>
</gene>
<organism evidence="1 2">
    <name type="scientific">Shewanella halifaxensis (strain HAW-EB4)</name>
    <dbReference type="NCBI Taxonomy" id="458817"/>
    <lineage>
        <taxon>Bacteria</taxon>
        <taxon>Pseudomonadati</taxon>
        <taxon>Pseudomonadota</taxon>
        <taxon>Gammaproteobacteria</taxon>
        <taxon>Alteromonadales</taxon>
        <taxon>Shewanellaceae</taxon>
        <taxon>Shewanella</taxon>
    </lineage>
</organism>
<protein>
    <submittedName>
        <fullName evidence="1">Integrase, catalytic region</fullName>
    </submittedName>
</protein>
<name>B0TKQ6_SHEHH</name>
<evidence type="ECO:0000313" key="2">
    <source>
        <dbReference type="Proteomes" id="UP000001317"/>
    </source>
</evidence>
<keyword evidence="2" id="KW-1185">Reference proteome</keyword>
<evidence type="ECO:0000313" key="1">
    <source>
        <dbReference type="EMBL" id="ABZ75858.1"/>
    </source>
</evidence>
<dbReference type="Pfam" id="PF13551">
    <property type="entry name" value="HTH_29"/>
    <property type="match status" value="1"/>
</dbReference>
<dbReference type="InterPro" id="IPR009057">
    <property type="entry name" value="Homeodomain-like_sf"/>
</dbReference>
<sequence length="108" mass="12092">MLHTNNPIIKHKAGLLNLAEELGNVSRACKVMGVSRDTFYRYQELVEDGGIDALIEKTRRTPNLKNRVDEATEQSVIQYAIDFPAHGQHRTSNELRKLGVFVSGSGVR</sequence>
<dbReference type="Proteomes" id="UP000001317">
    <property type="component" value="Chromosome"/>
</dbReference>
<proteinExistence type="predicted"/>
<dbReference type="KEGG" id="shl:Shal_1289"/>